<name>Q0C8E5_ASPTN</name>
<dbReference type="RefSeq" id="XP_001209341.1">
    <property type="nucleotide sequence ID" value="XM_001209341.1"/>
</dbReference>
<dbReference type="GeneID" id="4319602"/>
<gene>
    <name evidence="1" type="ORF">ATEG_10039</name>
</gene>
<proteinExistence type="predicted"/>
<dbReference type="VEuPathDB" id="FungiDB:ATEG_10039"/>
<dbReference type="AlphaFoldDB" id="Q0C8E5"/>
<organism evidence="1 2">
    <name type="scientific">Aspergillus terreus (strain NIH 2624 / FGSC A1156)</name>
    <dbReference type="NCBI Taxonomy" id="341663"/>
    <lineage>
        <taxon>Eukaryota</taxon>
        <taxon>Fungi</taxon>
        <taxon>Dikarya</taxon>
        <taxon>Ascomycota</taxon>
        <taxon>Pezizomycotina</taxon>
        <taxon>Eurotiomycetes</taxon>
        <taxon>Eurotiomycetidae</taxon>
        <taxon>Eurotiales</taxon>
        <taxon>Aspergillaceae</taxon>
        <taxon>Aspergillus</taxon>
        <taxon>Aspergillus subgen. Circumdati</taxon>
    </lineage>
</organism>
<accession>Q0C8E5</accession>
<evidence type="ECO:0000313" key="1">
    <source>
        <dbReference type="EMBL" id="EAU29488.1"/>
    </source>
</evidence>
<protein>
    <submittedName>
        <fullName evidence="1">Uncharacterized protein</fullName>
    </submittedName>
</protein>
<reference evidence="2" key="1">
    <citation type="submission" date="2005-09" db="EMBL/GenBank/DDBJ databases">
        <title>Annotation of the Aspergillus terreus NIH2624 genome.</title>
        <authorList>
            <person name="Birren B.W."/>
            <person name="Lander E.S."/>
            <person name="Galagan J.E."/>
            <person name="Nusbaum C."/>
            <person name="Devon K."/>
            <person name="Henn M."/>
            <person name="Ma L.-J."/>
            <person name="Jaffe D.B."/>
            <person name="Butler J."/>
            <person name="Alvarez P."/>
            <person name="Gnerre S."/>
            <person name="Grabherr M."/>
            <person name="Kleber M."/>
            <person name="Mauceli E.W."/>
            <person name="Brockman W."/>
            <person name="Rounsley S."/>
            <person name="Young S.K."/>
            <person name="LaButti K."/>
            <person name="Pushparaj V."/>
            <person name="DeCaprio D."/>
            <person name="Crawford M."/>
            <person name="Koehrsen M."/>
            <person name="Engels R."/>
            <person name="Montgomery P."/>
            <person name="Pearson M."/>
            <person name="Howarth C."/>
            <person name="Larson L."/>
            <person name="Luoma S."/>
            <person name="White J."/>
            <person name="Alvarado L."/>
            <person name="Kodira C.D."/>
            <person name="Zeng Q."/>
            <person name="Oleary S."/>
            <person name="Yandava C."/>
            <person name="Denning D.W."/>
            <person name="Nierman W.C."/>
            <person name="Milne T."/>
            <person name="Madden K."/>
        </authorList>
    </citation>
    <scope>NUCLEOTIDE SEQUENCE [LARGE SCALE GENOMIC DNA]</scope>
    <source>
        <strain evidence="2">NIH 2624 / FGSC A1156</strain>
    </source>
</reference>
<evidence type="ECO:0000313" key="2">
    <source>
        <dbReference type="Proteomes" id="UP000007963"/>
    </source>
</evidence>
<sequence length="201" mass="21850">MVGDDAPQRRPGEHEARTAVGKDDVADLHLVAQVEGVVGIKLRQLGEQIRLQDIRVGLHEDVPLSVGAGVKGLVHHREELPFIEDPARVVGLTGRHARVVGDMPCRQGCFPGLAQVGVECEVRVREFDAFVDASEHVVHRHAGDLVLVVREEGVVPDAPERGVKVDEEPSYGFCRAGLEDNVDVVEAGGTLGVRRVWCDIE</sequence>
<dbReference type="Proteomes" id="UP000007963">
    <property type="component" value="Unassembled WGS sequence"/>
</dbReference>
<dbReference type="EMBL" id="CH476609">
    <property type="protein sequence ID" value="EAU29488.1"/>
    <property type="molecule type" value="Genomic_DNA"/>
</dbReference>
<dbReference type="HOGENOM" id="CLU_1360156_0_0_1"/>